<evidence type="ECO:0000313" key="5">
    <source>
        <dbReference type="Proteomes" id="UP001609821"/>
    </source>
</evidence>
<dbReference type="Gene3D" id="1.20.1600.10">
    <property type="entry name" value="Outer membrane efflux proteins (OEP)"/>
    <property type="match status" value="1"/>
</dbReference>
<comment type="caution">
    <text evidence="4">The sequence shown here is derived from an EMBL/GenBank/DDBJ whole genome shotgun (WGS) entry which is preliminary data.</text>
</comment>
<name>A0ABW7LVX2_9PSED</name>
<gene>
    <name evidence="4" type="ORF">ACHMWK_07600</name>
</gene>
<comment type="subcellular location">
    <subcellularLocation>
        <location evidence="1">Cell outer membrane</location>
    </subcellularLocation>
</comment>
<proteinExistence type="predicted"/>
<dbReference type="PANTHER" id="PTHR30203:SF30">
    <property type="entry name" value="OUTER MEMBRANE PROTEIN-RELATED"/>
    <property type="match status" value="1"/>
</dbReference>
<dbReference type="Proteomes" id="UP001609821">
    <property type="component" value="Unassembled WGS sequence"/>
</dbReference>
<organism evidence="4 5">
    <name type="scientific">Pseudomonas kulmbachensis</name>
    <dbReference type="NCBI Taxonomy" id="3043408"/>
    <lineage>
        <taxon>Bacteria</taxon>
        <taxon>Pseudomonadati</taxon>
        <taxon>Pseudomonadota</taxon>
        <taxon>Gammaproteobacteria</taxon>
        <taxon>Pseudomonadales</taxon>
        <taxon>Pseudomonadaceae</taxon>
        <taxon>Pseudomonas</taxon>
    </lineage>
</organism>
<evidence type="ECO:0000256" key="2">
    <source>
        <dbReference type="SAM" id="Coils"/>
    </source>
</evidence>
<feature type="signal peptide" evidence="3">
    <location>
        <begin position="1"/>
        <end position="23"/>
    </location>
</feature>
<dbReference type="EMBL" id="JBINXB010000006">
    <property type="protein sequence ID" value="MFH6565831.1"/>
    <property type="molecule type" value="Genomic_DNA"/>
</dbReference>
<evidence type="ECO:0000256" key="1">
    <source>
        <dbReference type="ARBA" id="ARBA00004442"/>
    </source>
</evidence>
<sequence>MTKLVVATSAACCVLILSKQLAAAPARVEASVLHHSELRSDLLSQHVIDLSLAEAVSLGLRRNYNIRSLKLQRLREKFDLLVADDLFNPKLKLSGTHRLSKGNADSSRTTGIAPSVSLLGEYGTNIDLSWNQQLNATKNSGDLSSNGLGLTVTQPLLRGAGQDVTTAPLRLAKLTEQVNQLNLKTSVSQTLYEIIAAYRTLMKSQNQMALATDALERTVSLLKVNKLLITAGRVAEFDVVQIEADIATQELAVEEAKNQLEASRLMMLKLLALDLATPVRASDALQVTRLDIDQATALKVAQAKQPQYLATMLQSEQTAINLLLAQDRARWDLSLVAGVTQQRDQHSINGANRAWDSYTGLKLEIPIGDLGIRQGKVNAQTMVEQQKLLQEEARIDLKRQITDAVRGLNTLWRQLEISQRIIELSRRKLSIENDKLNAGRSSNFQIISYEADLRAAEDANLNAKISYLDARAQLDLLLGVMLESWEISLEGF</sequence>
<feature type="coiled-coil region" evidence="2">
    <location>
        <begin position="239"/>
        <end position="266"/>
    </location>
</feature>
<dbReference type="PANTHER" id="PTHR30203">
    <property type="entry name" value="OUTER MEMBRANE CATION EFFLUX PROTEIN"/>
    <property type="match status" value="1"/>
</dbReference>
<keyword evidence="2" id="KW-0175">Coiled coil</keyword>
<evidence type="ECO:0000313" key="4">
    <source>
        <dbReference type="EMBL" id="MFH6565831.1"/>
    </source>
</evidence>
<protein>
    <submittedName>
        <fullName evidence="4">TolC family protein</fullName>
    </submittedName>
</protein>
<keyword evidence="3" id="KW-0732">Signal</keyword>
<dbReference type="InterPro" id="IPR010131">
    <property type="entry name" value="MdtP/NodT-like"/>
</dbReference>
<accession>A0ABW7LVX2</accession>
<feature type="chain" id="PRO_5045812923" evidence="3">
    <location>
        <begin position="24"/>
        <end position="492"/>
    </location>
</feature>
<evidence type="ECO:0000256" key="3">
    <source>
        <dbReference type="SAM" id="SignalP"/>
    </source>
</evidence>
<dbReference type="RefSeq" id="WP_395246893.1">
    <property type="nucleotide sequence ID" value="NZ_JBINXA010000004.1"/>
</dbReference>
<reference evidence="4 5" key="1">
    <citation type="submission" date="2024-10" db="EMBL/GenBank/DDBJ databases">
        <title>Aeromonas and Pseudomonas from the Cagarras Archipelago, Rio de Janeiro, Brazil.</title>
        <authorList>
            <person name="Canellas A.L.B."/>
            <person name="Laport M.S."/>
        </authorList>
    </citation>
    <scope>NUCLEOTIDE SEQUENCE [LARGE SCALE GENOMIC DNA]</scope>
    <source>
        <strain evidence="4 5">CPF-4</strain>
    </source>
</reference>
<dbReference type="SUPFAM" id="SSF56954">
    <property type="entry name" value="Outer membrane efflux proteins (OEP)"/>
    <property type="match status" value="1"/>
</dbReference>
<keyword evidence="5" id="KW-1185">Reference proteome</keyword>